<dbReference type="GO" id="GO:0006508">
    <property type="term" value="P:proteolysis"/>
    <property type="evidence" value="ECO:0007669"/>
    <property type="project" value="UniProtKB-KW"/>
</dbReference>
<dbReference type="PANTHER" id="PTHR11802:SF190">
    <property type="entry name" value="PHEROMONE-PROCESSING CARBOXYPEPTIDASE KEX1"/>
    <property type="match status" value="1"/>
</dbReference>
<dbReference type="GO" id="GO:0005802">
    <property type="term" value="C:trans-Golgi network"/>
    <property type="evidence" value="ECO:0007669"/>
    <property type="project" value="TreeGrafter"/>
</dbReference>
<proteinExistence type="inferred from homology"/>
<dbReference type="Proteomes" id="UP000266188">
    <property type="component" value="Unassembled WGS sequence"/>
</dbReference>
<keyword evidence="7" id="KW-0053">Apoptosis</keyword>
<protein>
    <recommendedName>
        <fullName evidence="15">Carboxypeptidase</fullName>
        <ecNumber evidence="15">3.4.16.-</ecNumber>
    </recommendedName>
</protein>
<evidence type="ECO:0000256" key="5">
    <source>
        <dbReference type="ARBA" id="ARBA00022670"/>
    </source>
</evidence>
<dbReference type="AlphaFoldDB" id="A0A3A3ACQ7"/>
<feature type="signal peptide" evidence="16">
    <location>
        <begin position="1"/>
        <end position="15"/>
    </location>
</feature>
<keyword evidence="6" id="KW-0812">Transmembrane</keyword>
<keyword evidence="5 15" id="KW-0645">Protease</keyword>
<evidence type="ECO:0000256" key="12">
    <source>
        <dbReference type="ARBA" id="ARBA00023136"/>
    </source>
</evidence>
<evidence type="ECO:0000256" key="2">
    <source>
        <dbReference type="ARBA" id="ARBA00004393"/>
    </source>
</evidence>
<evidence type="ECO:0000256" key="10">
    <source>
        <dbReference type="ARBA" id="ARBA00022989"/>
    </source>
</evidence>
<keyword evidence="13" id="KW-0325">Glycoprotein</keyword>
<name>A0A3A3ACQ7_9EURO</name>
<feature type="chain" id="PRO_5017483026" description="Carboxypeptidase" evidence="16">
    <location>
        <begin position="16"/>
        <end position="531"/>
    </location>
</feature>
<evidence type="ECO:0000256" key="4">
    <source>
        <dbReference type="ARBA" id="ARBA00022645"/>
    </source>
</evidence>
<comment type="function">
    <text evidence="14">Protease with a carboxypeptidase B-like function involved in the C-terminal processing of the lysine and arginine residues from protein precursors. Promotes cell fusion and is involved in the programmed cell death.</text>
</comment>
<organism evidence="17 18">
    <name type="scientific">Aspergillus sclerotialis</name>
    <dbReference type="NCBI Taxonomy" id="2070753"/>
    <lineage>
        <taxon>Eukaryota</taxon>
        <taxon>Fungi</taxon>
        <taxon>Dikarya</taxon>
        <taxon>Ascomycota</taxon>
        <taxon>Pezizomycotina</taxon>
        <taxon>Eurotiomycetes</taxon>
        <taxon>Eurotiomycetidae</taxon>
        <taxon>Eurotiales</taxon>
        <taxon>Aspergillaceae</taxon>
        <taxon>Aspergillus</taxon>
        <taxon>Aspergillus subgen. Polypaecilum</taxon>
    </lineage>
</organism>
<dbReference type="SUPFAM" id="SSF53474">
    <property type="entry name" value="alpha/beta-Hydrolases"/>
    <property type="match status" value="1"/>
</dbReference>
<evidence type="ECO:0000313" key="17">
    <source>
        <dbReference type="EMBL" id="RJE27091.1"/>
    </source>
</evidence>
<dbReference type="STRING" id="2070753.A0A3A3ACQ7"/>
<keyword evidence="12" id="KW-0472">Membrane</keyword>
<comment type="catalytic activity">
    <reaction evidence="1">
        <text>Preferential release of a C-terminal arginine or lysine residue.</text>
        <dbReference type="EC" id="3.4.16.6"/>
    </reaction>
</comment>
<evidence type="ECO:0000256" key="6">
    <source>
        <dbReference type="ARBA" id="ARBA00022692"/>
    </source>
</evidence>
<evidence type="ECO:0000256" key="13">
    <source>
        <dbReference type="ARBA" id="ARBA00023180"/>
    </source>
</evidence>
<sequence length="531" mass="59512">MNIAAILTLFHVLWAVPLLLVSYTRPPSRALQFEVRSLPDAPDIPRSWAGRIPVPDSEDGNSMFFWLFEAEDTPRYDDFVRLMTGTGPLVFDGNSARLVKNPHRWSRVANVLYVDQPVGTGYSTASTPYPVRDNEAVTSDFYKWLKAFFSYFPHLQGKPLHMMGESYAGIYIPYIASAIVKNNDSFPIDLRSISLGDGTWGNNAAMTSVAIGSYLRSKQSQLKIPDDILAVFEEADRECGFDEVIKKADVFPVPGKFTIPGDPEYLNYKQRLHYLQRRGLDDILDISCNIHPTTPEETRQSIMNSSCFGPCATFSTAMDYITTASEAGTGVPCFDMYDISNDCDTIDPLPLMNTYFSRADVQKALNIPPESDSEPLSYQPCNPSILETLLAAESPTPPAYDIIPDLTNFHGIHLHIYSGENDFLVNHFGTEISMQNLTWRGTRGFANKPDKPFYVNDTFPAELPDCTPTSDIKGLVCIPDDYPLPRQAGIWSEERRSSYHLFRDAGHSVFLKQPGPMLSFVRDVVVNQTIM</sequence>
<dbReference type="Pfam" id="PF00450">
    <property type="entry name" value="Peptidase_S10"/>
    <property type="match status" value="1"/>
</dbReference>
<evidence type="ECO:0000256" key="16">
    <source>
        <dbReference type="SAM" id="SignalP"/>
    </source>
</evidence>
<evidence type="ECO:0000256" key="1">
    <source>
        <dbReference type="ARBA" id="ARBA00001003"/>
    </source>
</evidence>
<comment type="caution">
    <text evidence="17">The sequence shown here is derived from an EMBL/GenBank/DDBJ whole genome shotgun (WGS) entry which is preliminary data.</text>
</comment>
<dbReference type="PRINTS" id="PR00724">
    <property type="entry name" value="CRBOXYPTASEC"/>
</dbReference>
<keyword evidence="10" id="KW-1133">Transmembrane helix</keyword>
<evidence type="ECO:0000256" key="15">
    <source>
        <dbReference type="RuleBase" id="RU361156"/>
    </source>
</evidence>
<evidence type="ECO:0000313" key="18">
    <source>
        <dbReference type="Proteomes" id="UP000266188"/>
    </source>
</evidence>
<reference evidence="18" key="1">
    <citation type="submission" date="2017-02" db="EMBL/GenBank/DDBJ databases">
        <authorList>
            <person name="Tafer H."/>
            <person name="Lopandic K."/>
        </authorList>
    </citation>
    <scope>NUCLEOTIDE SEQUENCE [LARGE SCALE GENOMIC DNA]</scope>
    <source>
        <strain evidence="18">CBS 366.77</strain>
    </source>
</reference>
<dbReference type="EMBL" id="MVGC01000009">
    <property type="protein sequence ID" value="RJE27091.1"/>
    <property type="molecule type" value="Genomic_DNA"/>
</dbReference>
<keyword evidence="11" id="KW-0333">Golgi apparatus</keyword>
<dbReference type="GO" id="GO:0004185">
    <property type="term" value="F:serine-type carboxypeptidase activity"/>
    <property type="evidence" value="ECO:0007669"/>
    <property type="project" value="UniProtKB-UniRule"/>
</dbReference>
<dbReference type="InterPro" id="IPR029058">
    <property type="entry name" value="AB_hydrolase_fold"/>
</dbReference>
<comment type="subcellular location">
    <subcellularLocation>
        <location evidence="2">Golgi apparatus</location>
        <location evidence="2">trans-Golgi network membrane</location>
        <topology evidence="2">Single-pass type I membrane protein</topology>
    </subcellularLocation>
</comment>
<evidence type="ECO:0000256" key="3">
    <source>
        <dbReference type="ARBA" id="ARBA00009431"/>
    </source>
</evidence>
<evidence type="ECO:0000256" key="8">
    <source>
        <dbReference type="ARBA" id="ARBA00022729"/>
    </source>
</evidence>
<dbReference type="PANTHER" id="PTHR11802">
    <property type="entry name" value="SERINE PROTEASE FAMILY S10 SERINE CARBOXYPEPTIDASE"/>
    <property type="match status" value="1"/>
</dbReference>
<dbReference type="EC" id="3.4.16.-" evidence="15"/>
<evidence type="ECO:0000256" key="7">
    <source>
        <dbReference type="ARBA" id="ARBA00022703"/>
    </source>
</evidence>
<dbReference type="InterPro" id="IPR018202">
    <property type="entry name" value="Ser_caboxypep_ser_AS"/>
</dbReference>
<dbReference type="InterPro" id="IPR001563">
    <property type="entry name" value="Peptidase_S10"/>
</dbReference>
<keyword evidence="18" id="KW-1185">Reference proteome</keyword>
<keyword evidence="4 15" id="KW-0121">Carboxypeptidase</keyword>
<keyword evidence="8 16" id="KW-0732">Signal</keyword>
<keyword evidence="9 15" id="KW-0378">Hydrolase</keyword>
<evidence type="ECO:0000256" key="14">
    <source>
        <dbReference type="ARBA" id="ARBA00037042"/>
    </source>
</evidence>
<dbReference type="Gene3D" id="3.40.50.1820">
    <property type="entry name" value="alpha/beta hydrolase"/>
    <property type="match status" value="1"/>
</dbReference>
<evidence type="ECO:0000256" key="9">
    <source>
        <dbReference type="ARBA" id="ARBA00022801"/>
    </source>
</evidence>
<comment type="similarity">
    <text evidence="3 15">Belongs to the peptidase S10 family.</text>
</comment>
<gene>
    <name evidence="17" type="ORF">PHISCL_00558</name>
</gene>
<evidence type="ECO:0000256" key="11">
    <source>
        <dbReference type="ARBA" id="ARBA00023034"/>
    </source>
</evidence>
<dbReference type="OrthoDB" id="443318at2759"/>
<accession>A0A3A3ACQ7</accession>
<dbReference type="PROSITE" id="PS00131">
    <property type="entry name" value="CARBOXYPEPT_SER_SER"/>
    <property type="match status" value="1"/>
</dbReference>
<dbReference type="GO" id="GO:0006915">
    <property type="term" value="P:apoptotic process"/>
    <property type="evidence" value="ECO:0007669"/>
    <property type="project" value="UniProtKB-KW"/>
</dbReference>